<dbReference type="GeneID" id="109415890"/>
<comment type="similarity">
    <text evidence="1">Belongs to the peptidase C1 family.</text>
</comment>
<evidence type="ECO:0000256" key="7">
    <source>
        <dbReference type="SAM" id="MobiDB-lite"/>
    </source>
</evidence>
<keyword evidence="6" id="KW-1015">Disulfide bond</keyword>
<dbReference type="InterPro" id="IPR039417">
    <property type="entry name" value="Peptidase_C1A_papain-like"/>
</dbReference>
<evidence type="ECO:0000256" key="6">
    <source>
        <dbReference type="ARBA" id="ARBA00023157"/>
    </source>
</evidence>
<organism evidence="11 12">
    <name type="scientific">Aedes albopictus</name>
    <name type="common">Asian tiger mosquito</name>
    <name type="synonym">Stegomyia albopicta</name>
    <dbReference type="NCBI Taxonomy" id="7160"/>
    <lineage>
        <taxon>Eukaryota</taxon>
        <taxon>Metazoa</taxon>
        <taxon>Ecdysozoa</taxon>
        <taxon>Arthropoda</taxon>
        <taxon>Hexapoda</taxon>
        <taxon>Insecta</taxon>
        <taxon>Pterygota</taxon>
        <taxon>Neoptera</taxon>
        <taxon>Endopterygota</taxon>
        <taxon>Diptera</taxon>
        <taxon>Nematocera</taxon>
        <taxon>Culicoidea</taxon>
        <taxon>Culicidae</taxon>
        <taxon>Culicinae</taxon>
        <taxon>Aedini</taxon>
        <taxon>Aedes</taxon>
        <taxon>Stegomyia</taxon>
    </lineage>
</organism>
<dbReference type="SMART" id="SM00848">
    <property type="entry name" value="Inhibitor_I29"/>
    <property type="match status" value="1"/>
</dbReference>
<dbReference type="Pfam" id="PF00112">
    <property type="entry name" value="Peptidase_C1"/>
    <property type="match status" value="1"/>
</dbReference>
<dbReference type="PROSITE" id="PS00639">
    <property type="entry name" value="THIOL_PROTEASE_HIS"/>
    <property type="match status" value="1"/>
</dbReference>
<accession>A0ABM1ZD78</accession>
<reference evidence="11" key="2">
    <citation type="submission" date="2025-05" db="UniProtKB">
        <authorList>
            <consortium name="EnsemblMetazoa"/>
        </authorList>
    </citation>
    <scope>IDENTIFICATION</scope>
    <source>
        <strain evidence="11">Foshan</strain>
    </source>
</reference>
<feature type="region of interest" description="Disordered" evidence="7">
    <location>
        <begin position="56"/>
        <end position="76"/>
    </location>
</feature>
<keyword evidence="4" id="KW-0788">Thiol protease</keyword>
<dbReference type="CDD" id="cd02248">
    <property type="entry name" value="Peptidase_C1A"/>
    <property type="match status" value="1"/>
</dbReference>
<evidence type="ECO:0000256" key="3">
    <source>
        <dbReference type="ARBA" id="ARBA00022801"/>
    </source>
</evidence>
<evidence type="ECO:0000256" key="5">
    <source>
        <dbReference type="ARBA" id="ARBA00023145"/>
    </source>
</evidence>
<dbReference type="SUPFAM" id="SSF54001">
    <property type="entry name" value="Cysteine proteinases"/>
    <property type="match status" value="1"/>
</dbReference>
<evidence type="ECO:0000259" key="9">
    <source>
        <dbReference type="SMART" id="SM00645"/>
    </source>
</evidence>
<evidence type="ECO:0000313" key="12">
    <source>
        <dbReference type="Proteomes" id="UP000069940"/>
    </source>
</evidence>
<sequence length="329" mass="35445">MKCVLILLVIAVAVFAAPSEGEEDAWTSFKGRHGKRYNGTEEHRRRGNFNINKARIDSHNRRHDHGGASFRMGTNKYSDMTPEEFAQTMNGFKHGGAADQRTRQARVTVEATAVTSIDWRTKGAVTPVKDQGRCGSCYSFSALGALEGQNFNKTGKLVNLSEQNIVDCTLSYGNNGCNGGSMTTVFKYVKANNGVDTTATYPYKGVVAATCGFNAANVGATATGYVLLPVSEASLQTAVATIGPVSVAIDASQPSFQQYKSGIYYDPLCTSTKLTHGVLVVGFGTANGTDYWLVKNSWGTSWGEQGYFRLARNQNNHCGVASYASYPTV</sequence>
<evidence type="ECO:0000256" key="1">
    <source>
        <dbReference type="ARBA" id="ARBA00008455"/>
    </source>
</evidence>
<dbReference type="PANTHER" id="PTHR12411">
    <property type="entry name" value="CYSTEINE PROTEASE FAMILY C1-RELATED"/>
    <property type="match status" value="1"/>
</dbReference>
<dbReference type="InterPro" id="IPR038765">
    <property type="entry name" value="Papain-like_cys_pep_sf"/>
</dbReference>
<reference evidence="12" key="1">
    <citation type="journal article" date="2015" name="Proc. Natl. Acad. Sci. U.S.A.">
        <title>Genome sequence of the Asian Tiger mosquito, Aedes albopictus, reveals insights into its biology, genetics, and evolution.</title>
        <authorList>
            <person name="Chen X.G."/>
            <person name="Jiang X."/>
            <person name="Gu J."/>
            <person name="Xu M."/>
            <person name="Wu Y."/>
            <person name="Deng Y."/>
            <person name="Zhang C."/>
            <person name="Bonizzoni M."/>
            <person name="Dermauw W."/>
            <person name="Vontas J."/>
            <person name="Armbruster P."/>
            <person name="Huang X."/>
            <person name="Yang Y."/>
            <person name="Zhang H."/>
            <person name="He W."/>
            <person name="Peng H."/>
            <person name="Liu Y."/>
            <person name="Wu K."/>
            <person name="Chen J."/>
            <person name="Lirakis M."/>
            <person name="Topalis P."/>
            <person name="Van Leeuwen T."/>
            <person name="Hall A.B."/>
            <person name="Jiang X."/>
            <person name="Thorpe C."/>
            <person name="Mueller R.L."/>
            <person name="Sun C."/>
            <person name="Waterhouse R.M."/>
            <person name="Yan G."/>
            <person name="Tu Z.J."/>
            <person name="Fang X."/>
            <person name="James A.A."/>
        </authorList>
    </citation>
    <scope>NUCLEOTIDE SEQUENCE [LARGE SCALE GENOMIC DNA]</scope>
    <source>
        <strain evidence="12">Foshan</strain>
    </source>
</reference>
<dbReference type="InterPro" id="IPR000169">
    <property type="entry name" value="Pept_cys_AS"/>
</dbReference>
<dbReference type="InterPro" id="IPR025661">
    <property type="entry name" value="Pept_asp_AS"/>
</dbReference>
<evidence type="ECO:0000256" key="8">
    <source>
        <dbReference type="SAM" id="SignalP"/>
    </source>
</evidence>
<dbReference type="Pfam" id="PF08246">
    <property type="entry name" value="Inhibitor_I29"/>
    <property type="match status" value="1"/>
</dbReference>
<dbReference type="EnsemblMetazoa" id="AALFPA23_017405.R25400">
    <property type="protein sequence ID" value="AALFPA23_017405.P25400"/>
    <property type="gene ID" value="AALFPA23_017405"/>
</dbReference>
<keyword evidence="3" id="KW-0378">Hydrolase</keyword>
<evidence type="ECO:0000256" key="2">
    <source>
        <dbReference type="ARBA" id="ARBA00022670"/>
    </source>
</evidence>
<name>A0ABM1ZD78_AEDAL</name>
<evidence type="ECO:0000256" key="4">
    <source>
        <dbReference type="ARBA" id="ARBA00022807"/>
    </source>
</evidence>
<dbReference type="PROSITE" id="PS00139">
    <property type="entry name" value="THIOL_PROTEASE_CYS"/>
    <property type="match status" value="1"/>
</dbReference>
<protein>
    <recommendedName>
        <fullName evidence="13">Cathepsin l</fullName>
    </recommendedName>
</protein>
<keyword evidence="12" id="KW-1185">Reference proteome</keyword>
<feature type="domain" description="Cathepsin propeptide inhibitor" evidence="10">
    <location>
        <begin position="26"/>
        <end position="85"/>
    </location>
</feature>
<proteinExistence type="inferred from homology"/>
<dbReference type="SMART" id="SM00645">
    <property type="entry name" value="Pept_C1"/>
    <property type="match status" value="1"/>
</dbReference>
<keyword evidence="5" id="KW-0865">Zymogen</keyword>
<dbReference type="InterPro" id="IPR013128">
    <property type="entry name" value="Peptidase_C1A"/>
</dbReference>
<dbReference type="RefSeq" id="XP_029724379.2">
    <property type="nucleotide sequence ID" value="XM_029868519.2"/>
</dbReference>
<dbReference type="Gene3D" id="3.90.70.10">
    <property type="entry name" value="Cysteine proteinases"/>
    <property type="match status" value="1"/>
</dbReference>
<evidence type="ECO:0000259" key="10">
    <source>
        <dbReference type="SMART" id="SM00848"/>
    </source>
</evidence>
<evidence type="ECO:0008006" key="13">
    <source>
        <dbReference type="Google" id="ProtNLM"/>
    </source>
</evidence>
<feature type="signal peptide" evidence="8">
    <location>
        <begin position="1"/>
        <end position="16"/>
    </location>
</feature>
<dbReference type="InterPro" id="IPR013201">
    <property type="entry name" value="Prot_inhib_I29"/>
</dbReference>
<dbReference type="Proteomes" id="UP000069940">
    <property type="component" value="Unassembled WGS sequence"/>
</dbReference>
<feature type="domain" description="Peptidase C1A papain C-terminal" evidence="9">
    <location>
        <begin position="113"/>
        <end position="328"/>
    </location>
</feature>
<dbReference type="InterPro" id="IPR000668">
    <property type="entry name" value="Peptidase_C1A_C"/>
</dbReference>
<keyword evidence="2" id="KW-0645">Protease</keyword>
<feature type="chain" id="PRO_5047514926" description="Cathepsin l" evidence="8">
    <location>
        <begin position="17"/>
        <end position="329"/>
    </location>
</feature>
<evidence type="ECO:0000313" key="11">
    <source>
        <dbReference type="EnsemblMetazoa" id="AALFPA23_017405.P25400"/>
    </source>
</evidence>
<dbReference type="PRINTS" id="PR00705">
    <property type="entry name" value="PAPAIN"/>
</dbReference>
<keyword evidence="8" id="KW-0732">Signal</keyword>
<dbReference type="InterPro" id="IPR025660">
    <property type="entry name" value="Pept_his_AS"/>
</dbReference>
<dbReference type="PROSITE" id="PS00640">
    <property type="entry name" value="THIOL_PROTEASE_ASN"/>
    <property type="match status" value="1"/>
</dbReference>